<accession>B0DXA8</accession>
<dbReference type="Proteomes" id="UP000001194">
    <property type="component" value="Unassembled WGS sequence"/>
</dbReference>
<dbReference type="GeneID" id="6084213"/>
<dbReference type="RefSeq" id="XP_001888593.1">
    <property type="nucleotide sequence ID" value="XM_001888558.1"/>
</dbReference>
<dbReference type="AlphaFoldDB" id="B0DXA8"/>
<feature type="region of interest" description="Disordered" evidence="1">
    <location>
        <begin position="106"/>
        <end position="127"/>
    </location>
</feature>
<evidence type="ECO:0000313" key="2">
    <source>
        <dbReference type="EMBL" id="EDR00801.1"/>
    </source>
</evidence>
<dbReference type="KEGG" id="lbc:LACBIDRAFT_333855"/>
<gene>
    <name evidence="2" type="ORF">LACBIDRAFT_333855</name>
</gene>
<reference evidence="2 3" key="1">
    <citation type="journal article" date="2008" name="Nature">
        <title>The genome of Laccaria bicolor provides insights into mycorrhizal symbiosis.</title>
        <authorList>
            <person name="Martin F."/>
            <person name="Aerts A."/>
            <person name="Ahren D."/>
            <person name="Brun A."/>
            <person name="Danchin E.G.J."/>
            <person name="Duchaussoy F."/>
            <person name="Gibon J."/>
            <person name="Kohler A."/>
            <person name="Lindquist E."/>
            <person name="Pereda V."/>
            <person name="Salamov A."/>
            <person name="Shapiro H.J."/>
            <person name="Wuyts J."/>
            <person name="Blaudez D."/>
            <person name="Buee M."/>
            <person name="Brokstein P."/>
            <person name="Canbaeck B."/>
            <person name="Cohen D."/>
            <person name="Courty P.E."/>
            <person name="Coutinho P.M."/>
            <person name="Delaruelle C."/>
            <person name="Detter J.C."/>
            <person name="Deveau A."/>
            <person name="DiFazio S."/>
            <person name="Duplessis S."/>
            <person name="Fraissinet-Tachet L."/>
            <person name="Lucic E."/>
            <person name="Frey-Klett P."/>
            <person name="Fourrey C."/>
            <person name="Feussner I."/>
            <person name="Gay G."/>
            <person name="Grimwood J."/>
            <person name="Hoegger P.J."/>
            <person name="Jain P."/>
            <person name="Kilaru S."/>
            <person name="Labbe J."/>
            <person name="Lin Y.C."/>
            <person name="Legue V."/>
            <person name="Le Tacon F."/>
            <person name="Marmeisse R."/>
            <person name="Melayah D."/>
            <person name="Montanini B."/>
            <person name="Muratet M."/>
            <person name="Nehls U."/>
            <person name="Niculita-Hirzel H."/>
            <person name="Oudot-Le Secq M.P."/>
            <person name="Peter M."/>
            <person name="Quesneville H."/>
            <person name="Rajashekar B."/>
            <person name="Reich M."/>
            <person name="Rouhier N."/>
            <person name="Schmutz J."/>
            <person name="Yin T."/>
            <person name="Chalot M."/>
            <person name="Henrissat B."/>
            <person name="Kuees U."/>
            <person name="Lucas S."/>
            <person name="Van de Peer Y."/>
            <person name="Podila G.K."/>
            <person name="Polle A."/>
            <person name="Pukkila P.J."/>
            <person name="Richardson P.M."/>
            <person name="Rouze P."/>
            <person name="Sanders I.R."/>
            <person name="Stajich J.E."/>
            <person name="Tunlid A."/>
            <person name="Tuskan G."/>
            <person name="Grigoriev I.V."/>
        </authorList>
    </citation>
    <scope>NUCLEOTIDE SEQUENCE [LARGE SCALE GENOMIC DNA]</scope>
    <source>
        <strain evidence="3">S238N-H82 / ATCC MYA-4686</strain>
    </source>
</reference>
<feature type="compositionally biased region" description="Basic and acidic residues" evidence="1">
    <location>
        <begin position="117"/>
        <end position="127"/>
    </location>
</feature>
<name>B0DXA8_LACBS</name>
<dbReference type="InParanoid" id="B0DXA8"/>
<dbReference type="EMBL" id="DS547146">
    <property type="protein sequence ID" value="EDR00801.1"/>
    <property type="molecule type" value="Genomic_DNA"/>
</dbReference>
<dbReference type="HOGENOM" id="CLU_1970931_0_0_1"/>
<evidence type="ECO:0000313" key="3">
    <source>
        <dbReference type="Proteomes" id="UP000001194"/>
    </source>
</evidence>
<protein>
    <submittedName>
        <fullName evidence="2">Predicted protein</fullName>
    </submittedName>
</protein>
<keyword evidence="3" id="KW-1185">Reference proteome</keyword>
<sequence length="127" mass="14590">MQSCGTWRLNSTLNPHNWNLNEQANWGLLGSNGKRLTGTSNRERWIKVYHGAGIGTIDTSRYLFPIKASGIPPGEVRLSTSNWYLGQGMQRHRDNRYESAKTKFIQSSPLHRGQRNPRRDHMVSRDI</sequence>
<evidence type="ECO:0000256" key="1">
    <source>
        <dbReference type="SAM" id="MobiDB-lite"/>
    </source>
</evidence>
<proteinExistence type="predicted"/>
<organism evidence="3">
    <name type="scientific">Laccaria bicolor (strain S238N-H82 / ATCC MYA-4686)</name>
    <name type="common">Bicoloured deceiver</name>
    <name type="synonym">Laccaria laccata var. bicolor</name>
    <dbReference type="NCBI Taxonomy" id="486041"/>
    <lineage>
        <taxon>Eukaryota</taxon>
        <taxon>Fungi</taxon>
        <taxon>Dikarya</taxon>
        <taxon>Basidiomycota</taxon>
        <taxon>Agaricomycotina</taxon>
        <taxon>Agaricomycetes</taxon>
        <taxon>Agaricomycetidae</taxon>
        <taxon>Agaricales</taxon>
        <taxon>Agaricineae</taxon>
        <taxon>Hydnangiaceae</taxon>
        <taxon>Laccaria</taxon>
    </lineage>
</organism>